<evidence type="ECO:0000256" key="1">
    <source>
        <dbReference type="SAM" id="Phobius"/>
    </source>
</evidence>
<dbReference type="STRING" id="121290.APY04_0453"/>
<dbReference type="PATRIC" id="fig|121290.4.peg.2170"/>
<dbReference type="AlphaFoldDB" id="A0A109BMH7"/>
<keyword evidence="1" id="KW-0472">Membrane</keyword>
<feature type="transmembrane region" description="Helical" evidence="1">
    <location>
        <begin position="32"/>
        <end position="49"/>
    </location>
</feature>
<proteinExistence type="predicted"/>
<organism evidence="2 3">
    <name type="scientific">Hyphomicrobium sulfonivorans</name>
    <dbReference type="NCBI Taxonomy" id="121290"/>
    <lineage>
        <taxon>Bacteria</taxon>
        <taxon>Pseudomonadati</taxon>
        <taxon>Pseudomonadota</taxon>
        <taxon>Alphaproteobacteria</taxon>
        <taxon>Hyphomicrobiales</taxon>
        <taxon>Hyphomicrobiaceae</taxon>
        <taxon>Hyphomicrobium</taxon>
    </lineage>
</organism>
<protein>
    <submittedName>
        <fullName evidence="2">Uncharacterized protein</fullName>
    </submittedName>
</protein>
<gene>
    <name evidence="2" type="ORF">APY04_0453</name>
</gene>
<dbReference type="RefSeq" id="WP_068459266.1">
    <property type="nucleotide sequence ID" value="NZ_LMTR01000021.1"/>
</dbReference>
<accession>A0A109BMH7</accession>
<dbReference type="OrthoDB" id="7933059at2"/>
<feature type="transmembrane region" description="Helical" evidence="1">
    <location>
        <begin position="7"/>
        <end position="26"/>
    </location>
</feature>
<dbReference type="EMBL" id="LMTR01000021">
    <property type="protein sequence ID" value="KWT71531.1"/>
    <property type="molecule type" value="Genomic_DNA"/>
</dbReference>
<name>A0A109BMH7_HYPSL</name>
<comment type="caution">
    <text evidence="2">The sequence shown here is derived from an EMBL/GenBank/DDBJ whole genome shotgun (WGS) entry which is preliminary data.</text>
</comment>
<feature type="transmembrane region" description="Helical" evidence="1">
    <location>
        <begin position="104"/>
        <end position="125"/>
    </location>
</feature>
<feature type="transmembrane region" description="Helical" evidence="1">
    <location>
        <begin position="137"/>
        <end position="162"/>
    </location>
</feature>
<keyword evidence="1" id="KW-1133">Transmembrane helix</keyword>
<evidence type="ECO:0000313" key="2">
    <source>
        <dbReference type="EMBL" id="KWT71531.1"/>
    </source>
</evidence>
<reference evidence="2 3" key="1">
    <citation type="submission" date="2015-10" db="EMBL/GenBank/DDBJ databases">
        <title>Transcriptomic analysis of a linuron degrading triple-species bacterial consortium.</title>
        <authorList>
            <person name="Albers P."/>
        </authorList>
    </citation>
    <scope>NUCLEOTIDE SEQUENCE [LARGE SCALE GENOMIC DNA]</scope>
    <source>
        <strain evidence="2 3">WDL6</strain>
    </source>
</reference>
<keyword evidence="1" id="KW-0812">Transmembrane</keyword>
<evidence type="ECO:0000313" key="3">
    <source>
        <dbReference type="Proteomes" id="UP000059074"/>
    </source>
</evidence>
<feature type="transmembrane region" description="Helical" evidence="1">
    <location>
        <begin position="70"/>
        <end position="98"/>
    </location>
</feature>
<dbReference type="Proteomes" id="UP000059074">
    <property type="component" value="Unassembled WGS sequence"/>
</dbReference>
<feature type="transmembrane region" description="Helical" evidence="1">
    <location>
        <begin position="214"/>
        <end position="238"/>
    </location>
</feature>
<keyword evidence="3" id="KW-1185">Reference proteome</keyword>
<sequence length="251" mass="27001">MVILRILTNAVIMVAEAAAVVGIAAFAIRYPFIFAGVTAAISLLFGMWLEVARLRYEYGFYFGSTVPRSALLTAGVGFFEAAFKALLTGVACLLTFSGTDSGRLFWVAVVFGACIYVGASVLRLISIKADGNTLRWGYFRLATVLGLLFSMGVTAASVLGLLPHVDVSKLGWQILVETPERPSVAQISELLFQIKATFDQFVLHSLSQVMSVDWARVVAIVISVNMLSGFVSALYAALIATAVRKAEDTLL</sequence>